<gene>
    <name evidence="8" type="primary">mdoB</name>
    <name evidence="8" type="ORF">PTE30175_04473</name>
</gene>
<evidence type="ECO:0000313" key="8">
    <source>
        <dbReference type="EMBL" id="VVE49020.1"/>
    </source>
</evidence>
<evidence type="ECO:0000256" key="6">
    <source>
        <dbReference type="SAM" id="Phobius"/>
    </source>
</evidence>
<dbReference type="PANTHER" id="PTHR47371">
    <property type="entry name" value="LIPOTEICHOIC ACID SYNTHASE"/>
    <property type="match status" value="1"/>
</dbReference>
<keyword evidence="4 6" id="KW-1133">Transmembrane helix</keyword>
<dbReference type="InterPro" id="IPR000917">
    <property type="entry name" value="Sulfatase_N"/>
</dbReference>
<reference evidence="8 9" key="1">
    <citation type="submission" date="2019-08" db="EMBL/GenBank/DDBJ databases">
        <authorList>
            <person name="Peeters C."/>
        </authorList>
    </citation>
    <scope>NUCLEOTIDE SEQUENCE [LARGE SCALE GENOMIC DNA]</scope>
    <source>
        <strain evidence="8 9">LMG 30175</strain>
    </source>
</reference>
<feature type="transmembrane region" description="Helical" evidence="6">
    <location>
        <begin position="60"/>
        <end position="79"/>
    </location>
</feature>
<keyword evidence="8" id="KW-0808">Transferase</keyword>
<evidence type="ECO:0000256" key="4">
    <source>
        <dbReference type="ARBA" id="ARBA00022989"/>
    </source>
</evidence>
<feature type="transmembrane region" description="Helical" evidence="6">
    <location>
        <begin position="12"/>
        <end position="33"/>
    </location>
</feature>
<dbReference type="InterPro" id="IPR017850">
    <property type="entry name" value="Alkaline_phosphatase_core_sf"/>
</dbReference>
<evidence type="ECO:0000256" key="5">
    <source>
        <dbReference type="ARBA" id="ARBA00023136"/>
    </source>
</evidence>
<comment type="subcellular location">
    <subcellularLocation>
        <location evidence="1">Cell membrane</location>
        <topology evidence="1">Multi-pass membrane protein</topology>
    </subcellularLocation>
</comment>
<dbReference type="RefSeq" id="WP_150699258.1">
    <property type="nucleotide sequence ID" value="NZ_CABPRZ010000025.1"/>
</dbReference>
<dbReference type="EC" id="2.7.8.20" evidence="8"/>
<dbReference type="OrthoDB" id="9760224at2"/>
<feature type="domain" description="Sulfatase N-terminal" evidence="7">
    <location>
        <begin position="290"/>
        <end position="529"/>
    </location>
</feature>
<dbReference type="GO" id="GO:0008960">
    <property type="term" value="F:phosphatidylglycerol-membrane-oligosaccharide glycerophosphotransferase activity"/>
    <property type="evidence" value="ECO:0007669"/>
    <property type="project" value="UniProtKB-EC"/>
</dbReference>
<name>A0A5E4YKS9_9BURK</name>
<dbReference type="InterPro" id="IPR050448">
    <property type="entry name" value="OpgB/LTA_synthase_biosynth"/>
</dbReference>
<protein>
    <submittedName>
        <fullName evidence="8">Phosphoglycerol transferase I</fullName>
        <ecNumber evidence="8">2.7.8.20</ecNumber>
    </submittedName>
</protein>
<proteinExistence type="predicted"/>
<dbReference type="Gene3D" id="3.40.720.10">
    <property type="entry name" value="Alkaline Phosphatase, subunit A"/>
    <property type="match status" value="1"/>
</dbReference>
<keyword evidence="2" id="KW-1003">Cell membrane</keyword>
<evidence type="ECO:0000256" key="1">
    <source>
        <dbReference type="ARBA" id="ARBA00004651"/>
    </source>
</evidence>
<organism evidence="8 9">
    <name type="scientific">Pandoraea terrae</name>
    <dbReference type="NCBI Taxonomy" id="1537710"/>
    <lineage>
        <taxon>Bacteria</taxon>
        <taxon>Pseudomonadati</taxon>
        <taxon>Pseudomonadota</taxon>
        <taxon>Betaproteobacteria</taxon>
        <taxon>Burkholderiales</taxon>
        <taxon>Burkholderiaceae</taxon>
        <taxon>Pandoraea</taxon>
    </lineage>
</organism>
<evidence type="ECO:0000256" key="3">
    <source>
        <dbReference type="ARBA" id="ARBA00022692"/>
    </source>
</evidence>
<accession>A0A5E4YKS9</accession>
<dbReference type="SUPFAM" id="SSF53649">
    <property type="entry name" value="Alkaline phosphatase-like"/>
    <property type="match status" value="1"/>
</dbReference>
<keyword evidence="3 6" id="KW-0812">Transmembrane</keyword>
<evidence type="ECO:0000256" key="2">
    <source>
        <dbReference type="ARBA" id="ARBA00022475"/>
    </source>
</evidence>
<evidence type="ECO:0000313" key="9">
    <source>
        <dbReference type="Proteomes" id="UP000414233"/>
    </source>
</evidence>
<dbReference type="Pfam" id="PF00884">
    <property type="entry name" value="Sulfatase"/>
    <property type="match status" value="1"/>
</dbReference>
<keyword evidence="9" id="KW-1185">Reference proteome</keyword>
<dbReference type="AlphaFoldDB" id="A0A5E4YKS9"/>
<feature type="transmembrane region" description="Helical" evidence="6">
    <location>
        <begin position="146"/>
        <end position="166"/>
    </location>
</feature>
<feature type="transmembrane region" description="Helical" evidence="6">
    <location>
        <begin position="178"/>
        <end position="196"/>
    </location>
</feature>
<dbReference type="EMBL" id="CABPRZ010000025">
    <property type="protein sequence ID" value="VVE49020.1"/>
    <property type="molecule type" value="Genomic_DNA"/>
</dbReference>
<dbReference type="CDD" id="cd16015">
    <property type="entry name" value="LTA_synthase"/>
    <property type="match status" value="1"/>
</dbReference>
<evidence type="ECO:0000259" key="7">
    <source>
        <dbReference type="Pfam" id="PF00884"/>
    </source>
</evidence>
<dbReference type="PANTHER" id="PTHR47371:SF3">
    <property type="entry name" value="PHOSPHOGLYCEROL TRANSFERASE I"/>
    <property type="match status" value="1"/>
</dbReference>
<keyword evidence="5 6" id="KW-0472">Membrane</keyword>
<dbReference type="Proteomes" id="UP000414233">
    <property type="component" value="Unassembled WGS sequence"/>
</dbReference>
<sequence>MFQSLHFSRSVIALMALGSLSFCLLRLALWLTFGDTEKGIGTPPDWLAAGVMGVRFDLKVLSHGILLSFVPMAGLVCLPRLVTASAWLQRISVALLLFAVNLTAIAQFYYYDFYHSPFSPIVFGLLEDDTTGVLASMWADYPVLRASFVLIGLTALQSWVVFRWAGGAGASGPPRRRAWRVTLVLIGLGVAARGSFDTFPLRDQNATVSSNAFVNDLVRNPWQALYDAARDRRAQIDISTEATAGLRRYGFFDLPALASALGAQSAAPSDLEALAFSRTPKRPWLETHPPHVVVALMESWGAHPMRFDDEKTHLTGAFRKHLSRSVTHPAFVSAQNGTHPTLEALLLNTPLTPLTQGENGRIALRSAAALPFREHGYRTVFVYGGSNVWRGIGRALPNQGFDEVYDMGDILARYPKAERTVWGVYDEYLFRFAGDLMSDARRQGKPVLLFLLSTTNHPPHSLPADYRAAPINVDATLPILNASPDRAARMLETYQYSSHQLGRFLDRLDALNLSGRTVVAATGDHNLRTLFRYRMPDDALISQQVMTYLNVPAAYRPPGENVDLTRISGHADIFPTLHHLALSDAHVPAFGQSLFTVVPEHRRYAVMNFQTLLSDAGSILAMTDSASSRLGIDRGSGKLSGTPADISLLDDQARDARARLALQDWYTRWQIIEGRARGKQ</sequence>
<dbReference type="GO" id="GO:0005886">
    <property type="term" value="C:plasma membrane"/>
    <property type="evidence" value="ECO:0007669"/>
    <property type="project" value="UniProtKB-SubCell"/>
</dbReference>
<feature type="transmembrane region" description="Helical" evidence="6">
    <location>
        <begin position="91"/>
        <end position="110"/>
    </location>
</feature>